<accession>A0A443RZQ5</accession>
<dbReference type="GO" id="GO:0044218">
    <property type="term" value="C:other organism cell membrane"/>
    <property type="evidence" value="ECO:0007669"/>
    <property type="project" value="UniProtKB-KW"/>
</dbReference>
<dbReference type="SUPFAM" id="SSF48403">
    <property type="entry name" value="Ankyrin repeat"/>
    <property type="match status" value="1"/>
</dbReference>
<dbReference type="EMBL" id="NCKV01015638">
    <property type="protein sequence ID" value="RWS20759.1"/>
    <property type="molecule type" value="Genomic_DNA"/>
</dbReference>
<dbReference type="Proteomes" id="UP000288716">
    <property type="component" value="Unassembled WGS sequence"/>
</dbReference>
<dbReference type="PROSITE" id="PS50297">
    <property type="entry name" value="ANK_REP_REGION"/>
    <property type="match status" value="2"/>
</dbReference>
<protein>
    <submittedName>
        <fullName evidence="9">Ankyrin repeat protein-like protein</fullName>
    </submittedName>
</protein>
<proteinExistence type="predicted"/>
<keyword evidence="3" id="KW-1052">Target cell membrane</keyword>
<feature type="non-terminal residue" evidence="9">
    <location>
        <position position="382"/>
    </location>
</feature>
<dbReference type="AlphaFoldDB" id="A0A443RZQ5"/>
<dbReference type="PROSITE" id="PS50088">
    <property type="entry name" value="ANK_REPEAT"/>
    <property type="match status" value="2"/>
</dbReference>
<keyword evidence="5" id="KW-0800">Toxin</keyword>
<dbReference type="VEuPathDB" id="VectorBase:LDEU011281"/>
<dbReference type="SMART" id="SM00248">
    <property type="entry name" value="ANK"/>
    <property type="match status" value="9"/>
</dbReference>
<dbReference type="Gene3D" id="1.25.40.20">
    <property type="entry name" value="Ankyrin repeat-containing domain"/>
    <property type="match status" value="3"/>
</dbReference>
<evidence type="ECO:0000313" key="10">
    <source>
        <dbReference type="Proteomes" id="UP000288716"/>
    </source>
</evidence>
<evidence type="ECO:0000256" key="2">
    <source>
        <dbReference type="ARBA" id="ARBA00022483"/>
    </source>
</evidence>
<keyword evidence="4" id="KW-0677">Repeat</keyword>
<keyword evidence="2" id="KW-0268">Exocytosis</keyword>
<keyword evidence="7" id="KW-1053">Target membrane</keyword>
<dbReference type="STRING" id="299467.A0A443RZQ5"/>
<dbReference type="Pfam" id="PF12796">
    <property type="entry name" value="Ank_2"/>
    <property type="match status" value="2"/>
</dbReference>
<evidence type="ECO:0000256" key="6">
    <source>
        <dbReference type="ARBA" id="ARBA00023043"/>
    </source>
</evidence>
<feature type="repeat" description="ANK" evidence="8">
    <location>
        <begin position="261"/>
        <end position="293"/>
    </location>
</feature>
<keyword evidence="7" id="KW-0472">Membrane</keyword>
<dbReference type="InterPro" id="IPR036770">
    <property type="entry name" value="Ankyrin_rpt-contain_sf"/>
</dbReference>
<comment type="subcellular location">
    <subcellularLocation>
        <location evidence="1">Target cell membrane</location>
    </subcellularLocation>
</comment>
<evidence type="ECO:0000256" key="3">
    <source>
        <dbReference type="ARBA" id="ARBA00022537"/>
    </source>
</evidence>
<evidence type="ECO:0000256" key="5">
    <source>
        <dbReference type="ARBA" id="ARBA00023028"/>
    </source>
</evidence>
<reference evidence="9 10" key="1">
    <citation type="journal article" date="2018" name="Gigascience">
        <title>Genomes of trombidid mites reveal novel predicted allergens and laterally-transferred genes associated with secondary metabolism.</title>
        <authorList>
            <person name="Dong X."/>
            <person name="Chaisiri K."/>
            <person name="Xia D."/>
            <person name="Armstrong S.D."/>
            <person name="Fang Y."/>
            <person name="Donnelly M.J."/>
            <person name="Kadowaki T."/>
            <person name="McGarry J.W."/>
            <person name="Darby A.C."/>
            <person name="Makepeace B.L."/>
        </authorList>
    </citation>
    <scope>NUCLEOTIDE SEQUENCE [LARGE SCALE GENOMIC DNA]</scope>
    <source>
        <strain evidence="9">UoL-UT</strain>
    </source>
</reference>
<evidence type="ECO:0000313" key="9">
    <source>
        <dbReference type="EMBL" id="RWS20759.1"/>
    </source>
</evidence>
<dbReference type="Pfam" id="PF00023">
    <property type="entry name" value="Ank"/>
    <property type="match status" value="1"/>
</dbReference>
<dbReference type="GO" id="GO:0044231">
    <property type="term" value="C:host cell presynaptic membrane"/>
    <property type="evidence" value="ECO:0007669"/>
    <property type="project" value="UniProtKB-KW"/>
</dbReference>
<dbReference type="OrthoDB" id="2384350at2759"/>
<organism evidence="9 10">
    <name type="scientific">Leptotrombidium deliense</name>
    <dbReference type="NCBI Taxonomy" id="299467"/>
    <lineage>
        <taxon>Eukaryota</taxon>
        <taxon>Metazoa</taxon>
        <taxon>Ecdysozoa</taxon>
        <taxon>Arthropoda</taxon>
        <taxon>Chelicerata</taxon>
        <taxon>Arachnida</taxon>
        <taxon>Acari</taxon>
        <taxon>Acariformes</taxon>
        <taxon>Trombidiformes</taxon>
        <taxon>Prostigmata</taxon>
        <taxon>Anystina</taxon>
        <taxon>Parasitengona</taxon>
        <taxon>Trombiculoidea</taxon>
        <taxon>Trombiculidae</taxon>
        <taxon>Leptotrombidium</taxon>
    </lineage>
</organism>
<keyword evidence="6 8" id="KW-0040">ANK repeat</keyword>
<dbReference type="GO" id="GO:0006887">
    <property type="term" value="P:exocytosis"/>
    <property type="evidence" value="ECO:0007669"/>
    <property type="project" value="UniProtKB-KW"/>
</dbReference>
<gene>
    <name evidence="9" type="ORF">B4U80_03645</name>
</gene>
<keyword evidence="5" id="KW-0638">Presynaptic neurotoxin</keyword>
<evidence type="ECO:0000256" key="1">
    <source>
        <dbReference type="ARBA" id="ARBA00004175"/>
    </source>
</evidence>
<evidence type="ECO:0000256" key="4">
    <source>
        <dbReference type="ARBA" id="ARBA00022737"/>
    </source>
</evidence>
<feature type="repeat" description="ANK" evidence="8">
    <location>
        <begin position="161"/>
        <end position="193"/>
    </location>
</feature>
<dbReference type="PANTHER" id="PTHR24198:SF195">
    <property type="entry name" value="DEATH DOMAIN-CONTAINING PROTEIN"/>
    <property type="match status" value="1"/>
</dbReference>
<comment type="caution">
    <text evidence="9">The sequence shown here is derived from an EMBL/GenBank/DDBJ whole genome shotgun (WGS) entry which is preliminary data.</text>
</comment>
<keyword evidence="5" id="KW-0528">Neurotoxin</keyword>
<sequence length="382" mass="42558">MGNFEEFVSKCICAGIDVNKMSKFKVAPIHIPASNDLISCTEILLAQQNIDVNIQDGEGNTALHRCAQVNNKVISNELIVKGENKNKENKYNLTPFEVAMKANPVAFDCMNVLLSKGIDIRHRCNNGNTALHIAVSEKRLHNFAISFIPANKFCMNYQNDDGDTTAHLAARNGDFSILDALINLHADLSIVNYSDRTILDLSVHDSRIITHLISCNVDLNRQDSNGNTALHLAVNHHGKTKNGVKELLSCYKVNINLRNINGYTPLMNAVYVDDVECVKWLLERKCDVNILNKKGHTAIKSVIAVNKKVMNDQRRQIIELLVNEEKCDLFMSSNDGFNMLAIHRAVKSGNLFAAKILLEKDVKLGTIADKFKNLPIHIASSK</sequence>
<dbReference type="PANTHER" id="PTHR24198">
    <property type="entry name" value="ANKYRIN REPEAT AND PROTEIN KINASE DOMAIN-CONTAINING PROTEIN"/>
    <property type="match status" value="1"/>
</dbReference>
<evidence type="ECO:0000256" key="8">
    <source>
        <dbReference type="PROSITE-ProRule" id="PRU00023"/>
    </source>
</evidence>
<name>A0A443RZQ5_9ACAR</name>
<evidence type="ECO:0000256" key="7">
    <source>
        <dbReference type="ARBA" id="ARBA00023298"/>
    </source>
</evidence>
<keyword evidence="10" id="KW-1185">Reference proteome</keyword>
<dbReference type="InterPro" id="IPR002110">
    <property type="entry name" value="Ankyrin_rpt"/>
</dbReference>